<comment type="subcellular location">
    <subcellularLocation>
        <location evidence="1 5">Secreted</location>
    </subcellularLocation>
</comment>
<name>A0A3R7FWV7_9STRA</name>
<reference evidence="7" key="1">
    <citation type="journal article" date="2015" name="Genom Data">
        <title>Genome sequences of six Phytophthora species associated with forests in New Zealand.</title>
        <authorList>
            <person name="Studholme D.J."/>
            <person name="McDougal R.L."/>
            <person name="Sambles C."/>
            <person name="Hansen E."/>
            <person name="Hardy G."/>
            <person name="Grant M."/>
            <person name="Ganley R.J."/>
            <person name="Williams N.M."/>
        </authorList>
    </citation>
    <scope>NUCLEOTIDE SEQUENCE</scope>
    <source>
        <strain evidence="8">NZFS 2646</strain>
        <strain evidence="7">NZFS 3630</strain>
    </source>
</reference>
<feature type="signal peptide" evidence="5">
    <location>
        <begin position="1"/>
        <end position="21"/>
    </location>
</feature>
<dbReference type="Pfam" id="PF16810">
    <property type="entry name" value="RXLR"/>
    <property type="match status" value="1"/>
</dbReference>
<dbReference type="AlphaFoldDB" id="A0A3R7FWV7"/>
<comment type="similarity">
    <text evidence="2 5">Belongs to the RxLR effector family.</text>
</comment>
<accession>A0A3R7FWV7</accession>
<comment type="caution">
    <text evidence="9">The sequence shown here is derived from an EMBL/GenBank/DDBJ whole genome shotgun (WGS) entry which is preliminary data.</text>
</comment>
<evidence type="ECO:0000313" key="11">
    <source>
        <dbReference type="Proteomes" id="UP000285624"/>
    </source>
</evidence>
<evidence type="ECO:0000256" key="6">
    <source>
        <dbReference type="SAM" id="MobiDB-lite"/>
    </source>
</evidence>
<dbReference type="EMBL" id="MAYM02002136">
    <property type="protein sequence ID" value="RLN02858.1"/>
    <property type="molecule type" value="Genomic_DNA"/>
</dbReference>
<reference evidence="11 12" key="2">
    <citation type="submission" date="2018-07" db="EMBL/GenBank/DDBJ databases">
        <title>Genome sequencing of oomycete isolates from Chile give support for New Zealand origin for Phytophthora kernoviae and make available the first Nothophytophthora sp. genome.</title>
        <authorList>
            <person name="Studholme D.J."/>
            <person name="Sanfuentes E."/>
            <person name="Panda P."/>
            <person name="Hill R."/>
            <person name="Sambles C."/>
            <person name="Grant M."/>
            <person name="Williams N.M."/>
            <person name="Mcdougal R.L."/>
        </authorList>
    </citation>
    <scope>NUCLEOTIDE SEQUENCE [LARGE SCALE GENOMIC DNA]</scope>
    <source>
        <strain evidence="9">Chile2</strain>
        <strain evidence="10">Chile4</strain>
    </source>
</reference>
<feature type="chain" id="PRO_5036507420" description="RxLR effector protein" evidence="5">
    <location>
        <begin position="22"/>
        <end position="144"/>
    </location>
</feature>
<evidence type="ECO:0000313" key="10">
    <source>
        <dbReference type="EMBL" id="RLN74831.1"/>
    </source>
</evidence>
<dbReference type="Proteomes" id="UP000285883">
    <property type="component" value="Unassembled WGS sequence"/>
</dbReference>
<dbReference type="EMBL" id="JPWV03000502">
    <property type="protein sequence ID" value="KAG2509920.1"/>
    <property type="molecule type" value="Genomic_DNA"/>
</dbReference>
<dbReference type="Proteomes" id="UP000785171">
    <property type="component" value="Unassembled WGS sequence"/>
</dbReference>
<dbReference type="EMBL" id="JPWU03000940">
    <property type="protein sequence ID" value="KAG2504212.1"/>
    <property type="molecule type" value="Genomic_DNA"/>
</dbReference>
<dbReference type="GO" id="GO:0005576">
    <property type="term" value="C:extracellular region"/>
    <property type="evidence" value="ECO:0007669"/>
    <property type="project" value="UniProtKB-SubCell"/>
</dbReference>
<evidence type="ECO:0000256" key="4">
    <source>
        <dbReference type="ARBA" id="ARBA00022729"/>
    </source>
</evidence>
<gene>
    <name evidence="9" type="ORF">BBI17_008645</name>
    <name evidence="10" type="ORF">BBO99_00008718</name>
    <name evidence="8" type="ORF">JM16_008411</name>
    <name evidence="7" type="ORF">JM18_009578</name>
</gene>
<comment type="function">
    <text evidence="5">Effector that suppresses plant defense responses during pathogen infection.</text>
</comment>
<feature type="compositionally biased region" description="Basic and acidic residues" evidence="6">
    <location>
        <begin position="50"/>
        <end position="69"/>
    </location>
</feature>
<evidence type="ECO:0000313" key="9">
    <source>
        <dbReference type="EMBL" id="RLN02858.1"/>
    </source>
</evidence>
<feature type="compositionally biased region" description="Acidic residues" evidence="6">
    <location>
        <begin position="70"/>
        <end position="92"/>
    </location>
</feature>
<evidence type="ECO:0000256" key="1">
    <source>
        <dbReference type="ARBA" id="ARBA00004613"/>
    </source>
</evidence>
<feature type="region of interest" description="Disordered" evidence="6">
    <location>
        <begin position="50"/>
        <end position="93"/>
    </location>
</feature>
<sequence>MRLSNILLAIAATTLFVSGNALSDTANSETVGTNLASSAVIRSLESNGEPKRLLRSYKEEDEKGDKYDSKEEDEDDSKDEDEDDSLDSDDEERAVRLSKTTFNKMLATPTFADDQILNLARDGMTLNRFKELLRIPKNKNERYY</sequence>
<protein>
    <recommendedName>
        <fullName evidence="5">RxLR effector protein</fullName>
    </recommendedName>
</protein>
<keyword evidence="4 5" id="KW-0732">Signal</keyword>
<organism evidence="9 12">
    <name type="scientific">Phytophthora kernoviae</name>
    <dbReference type="NCBI Taxonomy" id="325452"/>
    <lineage>
        <taxon>Eukaryota</taxon>
        <taxon>Sar</taxon>
        <taxon>Stramenopiles</taxon>
        <taxon>Oomycota</taxon>
        <taxon>Peronosporomycetes</taxon>
        <taxon>Peronosporales</taxon>
        <taxon>Peronosporaceae</taxon>
        <taxon>Phytophthora</taxon>
    </lineage>
</organism>
<keyword evidence="3 5" id="KW-0964">Secreted</keyword>
<evidence type="ECO:0000256" key="5">
    <source>
        <dbReference type="RuleBase" id="RU367124"/>
    </source>
</evidence>
<dbReference type="Proteomes" id="UP000792063">
    <property type="component" value="Unassembled WGS sequence"/>
</dbReference>
<dbReference type="EMBL" id="MBDN02000499">
    <property type="protein sequence ID" value="RLN74831.1"/>
    <property type="molecule type" value="Genomic_DNA"/>
</dbReference>
<evidence type="ECO:0000256" key="2">
    <source>
        <dbReference type="ARBA" id="ARBA00010400"/>
    </source>
</evidence>
<reference evidence="7" key="3">
    <citation type="submission" date="2020-06" db="EMBL/GenBank/DDBJ databases">
        <authorList>
            <person name="Studholme D.J."/>
        </authorList>
    </citation>
    <scope>NUCLEOTIDE SEQUENCE</scope>
    <source>
        <strain evidence="8">NZFS 2646</strain>
        <strain evidence="7">NZFS 3630</strain>
    </source>
</reference>
<dbReference type="Proteomes" id="UP000285624">
    <property type="component" value="Unassembled WGS sequence"/>
</dbReference>
<evidence type="ECO:0000313" key="7">
    <source>
        <dbReference type="EMBL" id="KAG2504212.1"/>
    </source>
</evidence>
<evidence type="ECO:0000256" key="3">
    <source>
        <dbReference type="ARBA" id="ARBA00022525"/>
    </source>
</evidence>
<evidence type="ECO:0000313" key="12">
    <source>
        <dbReference type="Proteomes" id="UP000285883"/>
    </source>
</evidence>
<evidence type="ECO:0000313" key="8">
    <source>
        <dbReference type="EMBL" id="KAG2509920.1"/>
    </source>
</evidence>
<keyword evidence="11" id="KW-1185">Reference proteome</keyword>
<proteinExistence type="inferred from homology"/>
<comment type="domain">
    <text evidence="5">The RxLR-dEER motif acts to carry the protein into the host cell cytoplasm through binding to cell surface phosphatidylinositol-3-phosphate.</text>
</comment>
<dbReference type="InterPro" id="IPR031825">
    <property type="entry name" value="RXLR"/>
</dbReference>